<evidence type="ECO:0000313" key="10">
    <source>
        <dbReference type="Proteomes" id="UP000321058"/>
    </source>
</evidence>
<dbReference type="GO" id="GO:0022900">
    <property type="term" value="P:electron transport chain"/>
    <property type="evidence" value="ECO:0007669"/>
    <property type="project" value="InterPro"/>
</dbReference>
<feature type="signal peptide" evidence="8">
    <location>
        <begin position="1"/>
        <end position="27"/>
    </location>
</feature>
<accession>A0A512NSR7</accession>
<evidence type="ECO:0000256" key="4">
    <source>
        <dbReference type="ARBA" id="ARBA00022982"/>
    </source>
</evidence>
<evidence type="ECO:0000256" key="1">
    <source>
        <dbReference type="ARBA" id="ARBA00022448"/>
    </source>
</evidence>
<comment type="PTM">
    <text evidence="7">Binds 1 heme group per subunit.</text>
</comment>
<feature type="chain" id="PRO_5021788390" evidence="8">
    <location>
        <begin position="28"/>
        <end position="151"/>
    </location>
</feature>
<reference evidence="9 10" key="1">
    <citation type="submission" date="2019-07" db="EMBL/GenBank/DDBJ databases">
        <title>Whole genome shotgun sequence of Reyranella soli NBRC 108950.</title>
        <authorList>
            <person name="Hosoyama A."/>
            <person name="Uohara A."/>
            <person name="Ohji S."/>
            <person name="Ichikawa N."/>
        </authorList>
    </citation>
    <scope>NUCLEOTIDE SEQUENCE [LARGE SCALE GENOMIC DNA]</scope>
    <source>
        <strain evidence="9 10">NBRC 108950</strain>
    </source>
</reference>
<gene>
    <name evidence="9" type="ORF">RSO01_91600</name>
</gene>
<dbReference type="PROSITE" id="PS51009">
    <property type="entry name" value="CYTCII"/>
    <property type="match status" value="1"/>
</dbReference>
<dbReference type="InterPro" id="IPR002321">
    <property type="entry name" value="Cyt_c_II"/>
</dbReference>
<evidence type="ECO:0000313" key="9">
    <source>
        <dbReference type="EMBL" id="GEP61994.1"/>
    </source>
</evidence>
<evidence type="ECO:0000256" key="2">
    <source>
        <dbReference type="ARBA" id="ARBA00022617"/>
    </source>
</evidence>
<dbReference type="SUPFAM" id="SSF47175">
    <property type="entry name" value="Cytochromes"/>
    <property type="match status" value="1"/>
</dbReference>
<evidence type="ECO:0000256" key="6">
    <source>
        <dbReference type="PIRSR" id="PIRSR000027-1"/>
    </source>
</evidence>
<dbReference type="GO" id="GO:0042597">
    <property type="term" value="C:periplasmic space"/>
    <property type="evidence" value="ECO:0007669"/>
    <property type="project" value="InterPro"/>
</dbReference>
<dbReference type="GO" id="GO:0005506">
    <property type="term" value="F:iron ion binding"/>
    <property type="evidence" value="ECO:0007669"/>
    <property type="project" value="InterPro"/>
</dbReference>
<dbReference type="InterPro" id="IPR010980">
    <property type="entry name" value="Cyt_c/b562"/>
</dbReference>
<evidence type="ECO:0000256" key="8">
    <source>
        <dbReference type="SAM" id="SignalP"/>
    </source>
</evidence>
<organism evidence="9 10">
    <name type="scientific">Reyranella soli</name>
    <dbReference type="NCBI Taxonomy" id="1230389"/>
    <lineage>
        <taxon>Bacteria</taxon>
        <taxon>Pseudomonadati</taxon>
        <taxon>Pseudomonadota</taxon>
        <taxon>Alphaproteobacteria</taxon>
        <taxon>Hyphomicrobiales</taxon>
        <taxon>Reyranellaceae</taxon>
        <taxon>Reyranella</taxon>
    </lineage>
</organism>
<sequence length="151" mass="15214">MRKTLVVVIAGALVAGAMVGGATIALAQADVVKERQENRKQTAAAMRAIKGVIDAKGPTAGAVEQAAKLKTLEAAFVKLFPAGSDKGETKALPAVWSDWAGFQAASKNADAAFDKLATAAGSGDQAALAAAFADAGKACGACHEKFRAKAN</sequence>
<dbReference type="RefSeq" id="WP_170303875.1">
    <property type="nucleotide sequence ID" value="NZ_BKAJ01000285.1"/>
</dbReference>
<keyword evidence="4" id="KW-0249">Electron transport</keyword>
<keyword evidence="3 6" id="KW-0479">Metal-binding</keyword>
<name>A0A512NSR7_9HYPH</name>
<protein>
    <submittedName>
        <fullName evidence="9">Cytochrome C556</fullName>
    </submittedName>
</protein>
<evidence type="ECO:0000256" key="7">
    <source>
        <dbReference type="PIRSR" id="PIRSR000027-2"/>
    </source>
</evidence>
<dbReference type="EMBL" id="BKAJ01000285">
    <property type="protein sequence ID" value="GEP61994.1"/>
    <property type="molecule type" value="Genomic_DNA"/>
</dbReference>
<dbReference type="PRINTS" id="PR00608">
    <property type="entry name" value="CYTCHROMECII"/>
</dbReference>
<dbReference type="Pfam" id="PF01322">
    <property type="entry name" value="Cytochrom_C_2"/>
    <property type="match status" value="1"/>
</dbReference>
<dbReference type="InterPro" id="IPR015984">
    <property type="entry name" value="Cyt_c_prime_subgr"/>
</dbReference>
<dbReference type="Gene3D" id="1.20.120.10">
    <property type="entry name" value="Cytochrome c/b562"/>
    <property type="match status" value="1"/>
</dbReference>
<feature type="binding site" description="axial binding residue" evidence="6">
    <location>
        <position position="143"/>
    </location>
    <ligand>
        <name>heme c</name>
        <dbReference type="ChEBI" id="CHEBI:61717"/>
    </ligand>
    <ligandPart>
        <name>Fe</name>
        <dbReference type="ChEBI" id="CHEBI:18248"/>
    </ligandPart>
</feature>
<evidence type="ECO:0000256" key="5">
    <source>
        <dbReference type="ARBA" id="ARBA00023004"/>
    </source>
</evidence>
<proteinExistence type="predicted"/>
<keyword evidence="10" id="KW-1185">Reference proteome</keyword>
<comment type="caution">
    <text evidence="9">The sequence shown here is derived from an EMBL/GenBank/DDBJ whole genome shotgun (WGS) entry which is preliminary data.</text>
</comment>
<keyword evidence="5 6" id="KW-0408">Iron</keyword>
<dbReference type="GO" id="GO:0020037">
    <property type="term" value="F:heme binding"/>
    <property type="evidence" value="ECO:0007669"/>
    <property type="project" value="InterPro"/>
</dbReference>
<keyword evidence="2 7" id="KW-0349">Heme</keyword>
<dbReference type="AlphaFoldDB" id="A0A512NSR7"/>
<keyword evidence="8" id="KW-0732">Signal</keyword>
<feature type="binding site" description="covalent" evidence="7">
    <location>
        <position position="139"/>
    </location>
    <ligand>
        <name>heme c</name>
        <dbReference type="ChEBI" id="CHEBI:61717"/>
    </ligand>
</feature>
<evidence type="ECO:0000256" key="3">
    <source>
        <dbReference type="ARBA" id="ARBA00022723"/>
    </source>
</evidence>
<keyword evidence="1" id="KW-0813">Transport</keyword>
<dbReference type="Proteomes" id="UP000321058">
    <property type="component" value="Unassembled WGS sequence"/>
</dbReference>
<feature type="binding site" description="covalent" evidence="7">
    <location>
        <position position="142"/>
    </location>
    <ligand>
        <name>heme c</name>
        <dbReference type="ChEBI" id="CHEBI:61717"/>
    </ligand>
</feature>
<dbReference type="GO" id="GO:0009055">
    <property type="term" value="F:electron transfer activity"/>
    <property type="evidence" value="ECO:0007669"/>
    <property type="project" value="InterPro"/>
</dbReference>
<dbReference type="InterPro" id="IPR012127">
    <property type="entry name" value="Cyt_c_prime"/>
</dbReference>
<dbReference type="PIRSF" id="PIRSF000027">
    <property type="entry name" value="Cytc_c_prime"/>
    <property type="match status" value="1"/>
</dbReference>